<reference evidence="4" key="1">
    <citation type="journal article" date="2017" name="Nat. Commun.">
        <title>The asparagus genome sheds light on the origin and evolution of a young Y chromosome.</title>
        <authorList>
            <person name="Harkess A."/>
            <person name="Zhou J."/>
            <person name="Xu C."/>
            <person name="Bowers J.E."/>
            <person name="Van der Hulst R."/>
            <person name="Ayyampalayam S."/>
            <person name="Mercati F."/>
            <person name="Riccardi P."/>
            <person name="McKain M.R."/>
            <person name="Kakrana A."/>
            <person name="Tang H."/>
            <person name="Ray J."/>
            <person name="Groenendijk J."/>
            <person name="Arikit S."/>
            <person name="Mathioni S.M."/>
            <person name="Nakano M."/>
            <person name="Shan H."/>
            <person name="Telgmann-Rauber A."/>
            <person name="Kanno A."/>
            <person name="Yue Z."/>
            <person name="Chen H."/>
            <person name="Li W."/>
            <person name="Chen Y."/>
            <person name="Xu X."/>
            <person name="Zhang Y."/>
            <person name="Luo S."/>
            <person name="Chen H."/>
            <person name="Gao J."/>
            <person name="Mao Z."/>
            <person name="Pires J.C."/>
            <person name="Luo M."/>
            <person name="Kudrna D."/>
            <person name="Wing R.A."/>
            <person name="Meyers B.C."/>
            <person name="Yi K."/>
            <person name="Kong H."/>
            <person name="Lavrijsen P."/>
            <person name="Sunseri F."/>
            <person name="Falavigna A."/>
            <person name="Ye Y."/>
            <person name="Leebens-Mack J.H."/>
            <person name="Chen G."/>
        </authorList>
    </citation>
    <scope>NUCLEOTIDE SEQUENCE [LARGE SCALE GENOMIC DNA]</scope>
    <source>
        <strain evidence="4">cv. DH0086</strain>
    </source>
</reference>
<evidence type="ECO:0000313" key="4">
    <source>
        <dbReference type="Proteomes" id="UP000243459"/>
    </source>
</evidence>
<evidence type="ECO:0000256" key="1">
    <source>
        <dbReference type="SAM" id="MobiDB-lite"/>
    </source>
</evidence>
<feature type="compositionally biased region" description="Polar residues" evidence="1">
    <location>
        <begin position="70"/>
        <end position="85"/>
    </location>
</feature>
<keyword evidence="2" id="KW-1133">Transmembrane helix</keyword>
<evidence type="ECO:0000256" key="2">
    <source>
        <dbReference type="SAM" id="Phobius"/>
    </source>
</evidence>
<proteinExistence type="predicted"/>
<dbReference type="EMBL" id="CM007385">
    <property type="protein sequence ID" value="ONK70515.1"/>
    <property type="molecule type" value="Genomic_DNA"/>
</dbReference>
<accession>A0A5P1EWR2</accession>
<protein>
    <submittedName>
        <fullName evidence="3">Uncharacterized protein</fullName>
    </submittedName>
</protein>
<feature type="region of interest" description="Disordered" evidence="1">
    <location>
        <begin position="59"/>
        <end position="85"/>
    </location>
</feature>
<keyword evidence="2" id="KW-0472">Membrane</keyword>
<keyword evidence="2" id="KW-0812">Transmembrane</keyword>
<dbReference type="AlphaFoldDB" id="A0A5P1EWR2"/>
<gene>
    <name evidence="3" type="ORF">A4U43_C05F34500</name>
</gene>
<feature type="transmembrane region" description="Helical" evidence="2">
    <location>
        <begin position="27"/>
        <end position="49"/>
    </location>
</feature>
<keyword evidence="4" id="KW-1185">Reference proteome</keyword>
<evidence type="ECO:0000313" key="3">
    <source>
        <dbReference type="EMBL" id="ONK70515.1"/>
    </source>
</evidence>
<dbReference type="Proteomes" id="UP000243459">
    <property type="component" value="Chromosome 5"/>
</dbReference>
<dbReference type="Gramene" id="ONK70515">
    <property type="protein sequence ID" value="ONK70515"/>
    <property type="gene ID" value="A4U43_C05F34500"/>
</dbReference>
<sequence length="186" mass="20322">MQGSRGALLQGRATALEKKGSCCRKHLTYKISLSLVLFLWAFIFLLNFLTSHAHDFKDETEAGGGESCHETQPNPINSSDSRETSTLSCMIPDHTVQNTIPEGKIFGHSTAMFASENGKGSSLTFVKAEAAKEIFDSSSIQESETPMKSEKLSRVAPRGLDEFKSKTIAVIEKPLSSQTSTVVHRL</sequence>
<organism evidence="3 4">
    <name type="scientific">Asparagus officinalis</name>
    <name type="common">Garden asparagus</name>
    <dbReference type="NCBI Taxonomy" id="4686"/>
    <lineage>
        <taxon>Eukaryota</taxon>
        <taxon>Viridiplantae</taxon>
        <taxon>Streptophyta</taxon>
        <taxon>Embryophyta</taxon>
        <taxon>Tracheophyta</taxon>
        <taxon>Spermatophyta</taxon>
        <taxon>Magnoliopsida</taxon>
        <taxon>Liliopsida</taxon>
        <taxon>Asparagales</taxon>
        <taxon>Asparagaceae</taxon>
        <taxon>Asparagoideae</taxon>
        <taxon>Asparagus</taxon>
    </lineage>
</organism>
<name>A0A5P1EWR2_ASPOF</name>